<keyword evidence="1" id="KW-0548">Nucleotidyltransferase</keyword>
<organism evidence="1 2">
    <name type="scientific">Elysia marginata</name>
    <dbReference type="NCBI Taxonomy" id="1093978"/>
    <lineage>
        <taxon>Eukaryota</taxon>
        <taxon>Metazoa</taxon>
        <taxon>Spiralia</taxon>
        <taxon>Lophotrochozoa</taxon>
        <taxon>Mollusca</taxon>
        <taxon>Gastropoda</taxon>
        <taxon>Heterobranchia</taxon>
        <taxon>Euthyneura</taxon>
        <taxon>Panpulmonata</taxon>
        <taxon>Sacoglossa</taxon>
        <taxon>Placobranchoidea</taxon>
        <taxon>Plakobranchidae</taxon>
        <taxon>Elysia</taxon>
    </lineage>
</organism>
<dbReference type="PANTHER" id="PTHR47027:SF28">
    <property type="entry name" value="ENDONUCLEASE-REVERSE TRANSCRIPTASE"/>
    <property type="match status" value="1"/>
</dbReference>
<gene>
    <name evidence="1" type="ORF">ElyMa_003323900</name>
</gene>
<dbReference type="Proteomes" id="UP000762676">
    <property type="component" value="Unassembled WGS sequence"/>
</dbReference>
<keyword evidence="1" id="KW-0808">Transferase</keyword>
<name>A0AAV4JDE5_9GAST</name>
<reference evidence="1 2" key="1">
    <citation type="journal article" date="2021" name="Elife">
        <title>Chloroplast acquisition without the gene transfer in kleptoplastic sea slugs, Plakobranchus ocellatus.</title>
        <authorList>
            <person name="Maeda T."/>
            <person name="Takahashi S."/>
            <person name="Yoshida T."/>
            <person name="Shimamura S."/>
            <person name="Takaki Y."/>
            <person name="Nagai Y."/>
            <person name="Toyoda A."/>
            <person name="Suzuki Y."/>
            <person name="Arimoto A."/>
            <person name="Ishii H."/>
            <person name="Satoh N."/>
            <person name="Nishiyama T."/>
            <person name="Hasebe M."/>
            <person name="Maruyama T."/>
            <person name="Minagawa J."/>
            <person name="Obokata J."/>
            <person name="Shigenobu S."/>
        </authorList>
    </citation>
    <scope>NUCLEOTIDE SEQUENCE [LARGE SCALE GENOMIC DNA]</scope>
</reference>
<sequence length="189" mass="21769">MSHAGKILLRNVMTRIRSKTRPEVAESKFGFVPDKGTPNAIFTLPMLMERAVEVQRDVYLCFINYSKAFDKVKHSELLGILNQLNIDGKDIRIFRNLYWEQVAAIRIDGEYTDFTEIKIDGNALRSVVTYESESMRLQLIARKMECRGKSNLNALSSAKTQKSNKRENLGILVLQFPEMLNVIKKLRKE</sequence>
<evidence type="ECO:0000313" key="2">
    <source>
        <dbReference type="Proteomes" id="UP000762676"/>
    </source>
</evidence>
<evidence type="ECO:0000313" key="1">
    <source>
        <dbReference type="EMBL" id="GFS20849.1"/>
    </source>
</evidence>
<dbReference type="EMBL" id="BMAT01006842">
    <property type="protein sequence ID" value="GFS20849.1"/>
    <property type="molecule type" value="Genomic_DNA"/>
</dbReference>
<protein>
    <submittedName>
        <fullName evidence="1">RNA-directed DNA polymerase from mobile element jockey-like</fullName>
    </submittedName>
</protein>
<proteinExistence type="predicted"/>
<dbReference type="GO" id="GO:0003964">
    <property type="term" value="F:RNA-directed DNA polymerase activity"/>
    <property type="evidence" value="ECO:0007669"/>
    <property type="project" value="UniProtKB-KW"/>
</dbReference>
<comment type="caution">
    <text evidence="1">The sequence shown here is derived from an EMBL/GenBank/DDBJ whole genome shotgun (WGS) entry which is preliminary data.</text>
</comment>
<accession>A0AAV4JDE5</accession>
<keyword evidence="1" id="KW-0695">RNA-directed DNA polymerase</keyword>
<keyword evidence="2" id="KW-1185">Reference proteome</keyword>
<dbReference type="PANTHER" id="PTHR47027">
    <property type="entry name" value="REVERSE TRANSCRIPTASE DOMAIN-CONTAINING PROTEIN"/>
    <property type="match status" value="1"/>
</dbReference>
<dbReference type="AlphaFoldDB" id="A0AAV4JDE5"/>